<dbReference type="InterPro" id="IPR046824">
    <property type="entry name" value="Mss51-like_C"/>
</dbReference>
<dbReference type="InParanoid" id="A0A0G4G5P7"/>
<evidence type="ECO:0000313" key="4">
    <source>
        <dbReference type="Proteomes" id="UP000041254"/>
    </source>
</evidence>
<dbReference type="Pfam" id="PF20179">
    <property type="entry name" value="MSS51_C"/>
    <property type="match status" value="1"/>
</dbReference>
<dbReference type="AlphaFoldDB" id="A0A0G4G5P7"/>
<dbReference type="Proteomes" id="UP000041254">
    <property type="component" value="Unassembled WGS sequence"/>
</dbReference>
<evidence type="ECO:0000259" key="2">
    <source>
        <dbReference type="Pfam" id="PF20179"/>
    </source>
</evidence>
<gene>
    <name evidence="3" type="ORF">Vbra_17129</name>
</gene>
<evidence type="ECO:0000313" key="3">
    <source>
        <dbReference type="EMBL" id="CEM23794.1"/>
    </source>
</evidence>
<name>A0A0G4G5P7_VITBC</name>
<protein>
    <recommendedName>
        <fullName evidence="2">Mitochondrial splicing suppressor 51-like C-terminal domain-containing protein</fullName>
    </recommendedName>
</protein>
<feature type="signal peptide" evidence="1">
    <location>
        <begin position="1"/>
        <end position="26"/>
    </location>
</feature>
<organism evidence="3 4">
    <name type="scientific">Vitrella brassicaformis (strain CCMP3155)</name>
    <dbReference type="NCBI Taxonomy" id="1169540"/>
    <lineage>
        <taxon>Eukaryota</taxon>
        <taxon>Sar</taxon>
        <taxon>Alveolata</taxon>
        <taxon>Colpodellida</taxon>
        <taxon>Vitrellaceae</taxon>
        <taxon>Vitrella</taxon>
    </lineage>
</organism>
<sequence length="422" mass="46944">MRNRRRRAAAARLLATAFAMCHLAAGSCNGIDASNGTEPSPVLWDHSDLSTESSAFWSNENVPQAFSLSFPLTLLFTLEQLHRQTGWGWGWGWGGDASDSDDGSVTFDIIGATRSDEMRSAWEALPRRLATDGHITLNVFFSEPFHDTTCGNRHPRLSLRCHQGLYHRFNRPGKGKDRPSAAFIFNANIHRHFDQWEPTLNALIDSDVPTVVTTYSKRSECTHDCQRVERVIEYLGAHVIISTSQSPFPILAAHPEYGLIGKNTQYMAFRGRAHPTVQTYRLGVSSPLPSPTALFDTILAKLRADELRELARQFEMIDIQDDHFAAFVYQMADALDSGQVSLPSYLSYENVKRIAFDVYRAAARGLIGLPAAVDDYVANMPAPTSPAVQTDNDNVVLLPESDFLGSDEVDLMDDFFWASGII</sequence>
<feature type="chain" id="PRO_5005189529" description="Mitochondrial splicing suppressor 51-like C-terminal domain-containing protein" evidence="1">
    <location>
        <begin position="27"/>
        <end position="422"/>
    </location>
</feature>
<dbReference type="EMBL" id="CDMY01000571">
    <property type="protein sequence ID" value="CEM23794.1"/>
    <property type="molecule type" value="Genomic_DNA"/>
</dbReference>
<accession>A0A0G4G5P7</accession>
<evidence type="ECO:0000256" key="1">
    <source>
        <dbReference type="SAM" id="SignalP"/>
    </source>
</evidence>
<dbReference type="PANTHER" id="PTHR28069">
    <property type="entry name" value="GH20023P"/>
    <property type="match status" value="1"/>
</dbReference>
<dbReference type="VEuPathDB" id="CryptoDB:Vbra_17129"/>
<reference evidence="3 4" key="1">
    <citation type="submission" date="2014-11" db="EMBL/GenBank/DDBJ databases">
        <authorList>
            <person name="Zhu J."/>
            <person name="Qi W."/>
            <person name="Song R."/>
        </authorList>
    </citation>
    <scope>NUCLEOTIDE SEQUENCE [LARGE SCALE GENOMIC DNA]</scope>
</reference>
<feature type="domain" description="Mitochondrial splicing suppressor 51-like C-terminal" evidence="2">
    <location>
        <begin position="103"/>
        <end position="248"/>
    </location>
</feature>
<dbReference type="PROSITE" id="PS51257">
    <property type="entry name" value="PROKAR_LIPOPROTEIN"/>
    <property type="match status" value="1"/>
</dbReference>
<proteinExistence type="predicted"/>
<dbReference type="OrthoDB" id="432970at2759"/>
<keyword evidence="4" id="KW-1185">Reference proteome</keyword>
<keyword evidence="1" id="KW-0732">Signal</keyword>